<accession>A0A2Z7CCA5</accession>
<evidence type="ECO:0000313" key="3">
    <source>
        <dbReference type="Proteomes" id="UP000250235"/>
    </source>
</evidence>
<organism evidence="2 3">
    <name type="scientific">Dorcoceras hygrometricum</name>
    <dbReference type="NCBI Taxonomy" id="472368"/>
    <lineage>
        <taxon>Eukaryota</taxon>
        <taxon>Viridiplantae</taxon>
        <taxon>Streptophyta</taxon>
        <taxon>Embryophyta</taxon>
        <taxon>Tracheophyta</taxon>
        <taxon>Spermatophyta</taxon>
        <taxon>Magnoliopsida</taxon>
        <taxon>eudicotyledons</taxon>
        <taxon>Gunneridae</taxon>
        <taxon>Pentapetalae</taxon>
        <taxon>asterids</taxon>
        <taxon>lamiids</taxon>
        <taxon>Lamiales</taxon>
        <taxon>Gesneriaceae</taxon>
        <taxon>Didymocarpoideae</taxon>
        <taxon>Trichosporeae</taxon>
        <taxon>Loxocarpinae</taxon>
        <taxon>Dorcoceras</taxon>
    </lineage>
</organism>
<dbReference type="EMBL" id="KQ999314">
    <property type="protein sequence ID" value="KZV41968.1"/>
    <property type="molecule type" value="Genomic_DNA"/>
</dbReference>
<feature type="region of interest" description="Disordered" evidence="1">
    <location>
        <begin position="1"/>
        <end position="22"/>
    </location>
</feature>
<evidence type="ECO:0000256" key="1">
    <source>
        <dbReference type="SAM" id="MobiDB-lite"/>
    </source>
</evidence>
<reference evidence="2 3" key="1">
    <citation type="journal article" date="2015" name="Proc. Natl. Acad. Sci. U.S.A.">
        <title>The resurrection genome of Boea hygrometrica: A blueprint for survival of dehydration.</title>
        <authorList>
            <person name="Xiao L."/>
            <person name="Yang G."/>
            <person name="Zhang L."/>
            <person name="Yang X."/>
            <person name="Zhao S."/>
            <person name="Ji Z."/>
            <person name="Zhou Q."/>
            <person name="Hu M."/>
            <person name="Wang Y."/>
            <person name="Chen M."/>
            <person name="Xu Y."/>
            <person name="Jin H."/>
            <person name="Xiao X."/>
            <person name="Hu G."/>
            <person name="Bao F."/>
            <person name="Hu Y."/>
            <person name="Wan P."/>
            <person name="Li L."/>
            <person name="Deng X."/>
            <person name="Kuang T."/>
            <person name="Xiang C."/>
            <person name="Zhu J.K."/>
            <person name="Oliver M.J."/>
            <person name="He Y."/>
        </authorList>
    </citation>
    <scope>NUCLEOTIDE SEQUENCE [LARGE SCALE GENOMIC DNA]</scope>
    <source>
        <strain evidence="3">cv. XS01</strain>
    </source>
</reference>
<keyword evidence="3" id="KW-1185">Reference proteome</keyword>
<dbReference type="Proteomes" id="UP000250235">
    <property type="component" value="Unassembled WGS sequence"/>
</dbReference>
<proteinExistence type="predicted"/>
<evidence type="ECO:0000313" key="2">
    <source>
        <dbReference type="EMBL" id="KZV41968.1"/>
    </source>
</evidence>
<gene>
    <name evidence="2" type="ORF">F511_19014</name>
</gene>
<sequence>MQSPGRLLEAKGHMNKPIPHRNERDYKTEIIWHGRKLFEKLIGTSPITARGGRRLRPVAALKVADGGVARGGEGAAKLGITESACKNQSVMVSVQYGPFNTYIPIRSTTIGKSRVAKDPITMHTSWRSNSDIASVTRASLVALSSSIQERSFYTTLESWVGLSEHDVVETFGPFVISGQTVLQFQ</sequence>
<protein>
    <submittedName>
        <fullName evidence="2">F-box and associated domain-containing protein</fullName>
    </submittedName>
</protein>
<name>A0A2Z7CCA5_9LAMI</name>
<dbReference type="AlphaFoldDB" id="A0A2Z7CCA5"/>